<dbReference type="InterPro" id="IPR044880">
    <property type="entry name" value="NCX_ion-bd_dom_sf"/>
</dbReference>
<protein>
    <submittedName>
        <fullName evidence="11 13">Sodium:potassium:calcium exchanger 6</fullName>
    </submittedName>
</protein>
<feature type="transmembrane region" description="Helical" evidence="9">
    <location>
        <begin position="24"/>
        <end position="47"/>
    </location>
</feature>
<dbReference type="GO" id="GO:0016020">
    <property type="term" value="C:membrane"/>
    <property type="evidence" value="ECO:0007669"/>
    <property type="project" value="UniProtKB-SubCell"/>
</dbReference>
<accession>A0A068WXZ5</accession>
<evidence type="ECO:0000256" key="3">
    <source>
        <dbReference type="ARBA" id="ARBA00022449"/>
    </source>
</evidence>
<feature type="region of interest" description="Disordered" evidence="8">
    <location>
        <begin position="416"/>
        <end position="436"/>
    </location>
</feature>
<dbReference type="Pfam" id="PF01699">
    <property type="entry name" value="Na_Ca_ex"/>
    <property type="match status" value="2"/>
</dbReference>
<dbReference type="PANTHER" id="PTHR12266:SF0">
    <property type="entry name" value="MITOCHONDRIAL SODIUM_CALCIUM EXCHANGER PROTEIN"/>
    <property type="match status" value="1"/>
</dbReference>
<feature type="compositionally biased region" description="Polar residues" evidence="8">
    <location>
        <begin position="796"/>
        <end position="808"/>
    </location>
</feature>
<proteinExistence type="predicted"/>
<dbReference type="EMBL" id="LK028587">
    <property type="protein sequence ID" value="CDS22569.1"/>
    <property type="molecule type" value="Genomic_DNA"/>
</dbReference>
<reference evidence="11" key="2">
    <citation type="submission" date="2014-06" db="EMBL/GenBank/DDBJ databases">
        <authorList>
            <person name="Aslett M."/>
        </authorList>
    </citation>
    <scope>NUCLEOTIDE SEQUENCE</scope>
</reference>
<evidence type="ECO:0000256" key="7">
    <source>
        <dbReference type="ARBA" id="ARBA00023136"/>
    </source>
</evidence>
<keyword evidence="2" id="KW-0813">Transport</keyword>
<evidence type="ECO:0000259" key="10">
    <source>
        <dbReference type="Pfam" id="PF01699"/>
    </source>
</evidence>
<dbReference type="WBParaSite" id="EgrG_001172600">
    <property type="protein sequence ID" value="EgrG_001172600"/>
    <property type="gene ID" value="EgrG_001172600"/>
</dbReference>
<keyword evidence="4" id="KW-0109">Calcium transport</keyword>
<organism evidence="11">
    <name type="scientific">Echinococcus granulosus</name>
    <name type="common">Hydatid tapeworm</name>
    <dbReference type="NCBI Taxonomy" id="6210"/>
    <lineage>
        <taxon>Eukaryota</taxon>
        <taxon>Metazoa</taxon>
        <taxon>Spiralia</taxon>
        <taxon>Lophotrochozoa</taxon>
        <taxon>Platyhelminthes</taxon>
        <taxon>Cestoda</taxon>
        <taxon>Eucestoda</taxon>
        <taxon>Cyclophyllidea</taxon>
        <taxon>Taeniidae</taxon>
        <taxon>Echinococcus</taxon>
        <taxon>Echinococcus granulosus group</taxon>
    </lineage>
</organism>
<keyword evidence="6 9" id="KW-1133">Transmembrane helix</keyword>
<feature type="transmembrane region" description="Helical" evidence="9">
    <location>
        <begin position="1037"/>
        <end position="1056"/>
    </location>
</feature>
<feature type="transmembrane region" description="Helical" evidence="9">
    <location>
        <begin position="901"/>
        <end position="919"/>
    </location>
</feature>
<evidence type="ECO:0000313" key="13">
    <source>
        <dbReference type="WBParaSite" id="EgrG_001172600"/>
    </source>
</evidence>
<dbReference type="AlphaFoldDB" id="A0A068WXZ5"/>
<dbReference type="Proteomes" id="UP000492820">
    <property type="component" value="Unassembled WGS sequence"/>
</dbReference>
<dbReference type="GO" id="GO:0006874">
    <property type="term" value="P:intracellular calcium ion homeostasis"/>
    <property type="evidence" value="ECO:0007669"/>
    <property type="project" value="TreeGrafter"/>
</dbReference>
<feature type="region of interest" description="Disordered" evidence="8">
    <location>
        <begin position="790"/>
        <end position="815"/>
    </location>
</feature>
<evidence type="ECO:0000313" key="11">
    <source>
        <dbReference type="EMBL" id="CDS22569.1"/>
    </source>
</evidence>
<evidence type="ECO:0000256" key="5">
    <source>
        <dbReference type="ARBA" id="ARBA00022692"/>
    </source>
</evidence>
<feature type="domain" description="Sodium/calcium exchanger membrane region" evidence="10">
    <location>
        <begin position="127"/>
        <end position="272"/>
    </location>
</feature>
<evidence type="ECO:0000256" key="6">
    <source>
        <dbReference type="ARBA" id="ARBA00022989"/>
    </source>
</evidence>
<feature type="compositionally biased region" description="Polar residues" evidence="8">
    <location>
        <begin position="418"/>
        <end position="436"/>
    </location>
</feature>
<feature type="transmembrane region" description="Helical" evidence="9">
    <location>
        <begin position="196"/>
        <end position="221"/>
    </location>
</feature>
<feature type="domain" description="Sodium/calcium exchanger membrane region" evidence="10">
    <location>
        <begin position="904"/>
        <end position="1054"/>
    </location>
</feature>
<evidence type="ECO:0000313" key="12">
    <source>
        <dbReference type="Proteomes" id="UP000492820"/>
    </source>
</evidence>
<name>A0A068WXZ5_ECHGR</name>
<feature type="transmembrane region" description="Helical" evidence="9">
    <location>
        <begin position="1011"/>
        <end position="1030"/>
    </location>
</feature>
<feature type="transmembrane region" description="Helical" evidence="9">
    <location>
        <begin position="120"/>
        <end position="141"/>
    </location>
</feature>
<feature type="transmembrane region" description="Helical" evidence="9">
    <location>
        <begin position="258"/>
        <end position="279"/>
    </location>
</feature>
<dbReference type="OrthoDB" id="407410at2759"/>
<dbReference type="PANTHER" id="PTHR12266">
    <property type="entry name" value="NA+/CA2+ K+ INDEPENDENT EXCHANGER"/>
    <property type="match status" value="1"/>
</dbReference>
<reference evidence="13" key="3">
    <citation type="submission" date="2020-10" db="UniProtKB">
        <authorList>
            <consortium name="WormBaseParasite"/>
        </authorList>
    </citation>
    <scope>IDENTIFICATION</scope>
</reference>
<dbReference type="InterPro" id="IPR051359">
    <property type="entry name" value="CaCA_antiporter"/>
</dbReference>
<gene>
    <name evidence="11" type="ORF">EgrG_001172600</name>
</gene>
<comment type="subcellular location">
    <subcellularLocation>
        <location evidence="1">Membrane</location>
        <topology evidence="1">Multi-pass membrane protein</topology>
    </subcellularLocation>
</comment>
<keyword evidence="7 9" id="KW-0472">Membrane</keyword>
<keyword evidence="5 9" id="KW-0812">Transmembrane</keyword>
<keyword evidence="4" id="KW-0106">Calcium</keyword>
<feature type="transmembrane region" description="Helical" evidence="9">
    <location>
        <begin position="233"/>
        <end position="252"/>
    </location>
</feature>
<feature type="transmembrane region" description="Helical" evidence="9">
    <location>
        <begin position="162"/>
        <end position="184"/>
    </location>
</feature>
<evidence type="ECO:0000256" key="9">
    <source>
        <dbReference type="SAM" id="Phobius"/>
    </source>
</evidence>
<dbReference type="Gene3D" id="1.20.1420.30">
    <property type="entry name" value="NCX, central ion-binding region"/>
    <property type="match status" value="2"/>
</dbReference>
<evidence type="ECO:0000256" key="8">
    <source>
        <dbReference type="SAM" id="MobiDB-lite"/>
    </source>
</evidence>
<reference evidence="11 12" key="1">
    <citation type="journal article" date="2013" name="Nature">
        <title>The genomes of four tapeworm species reveal adaptations to parasitism.</title>
        <authorList>
            <person name="Tsai I.J."/>
            <person name="Zarowiecki M."/>
            <person name="Holroyd N."/>
            <person name="Garciarrubio A."/>
            <person name="Sanchez-Flores A."/>
            <person name="Brooks K.L."/>
            <person name="Tracey A."/>
            <person name="Bobes R.J."/>
            <person name="Fragoso G."/>
            <person name="Sciutto E."/>
            <person name="Aslett M."/>
            <person name="Beasley H."/>
            <person name="Bennett H.M."/>
            <person name="Cai J."/>
            <person name="Camicia F."/>
            <person name="Clark R."/>
            <person name="Cucher M."/>
            <person name="De Silva N."/>
            <person name="Day T.A."/>
            <person name="Deplazes P."/>
            <person name="Estrada K."/>
            <person name="Fernandez C."/>
            <person name="Holland P.W."/>
            <person name="Hou J."/>
            <person name="Hu S."/>
            <person name="Huckvale T."/>
            <person name="Hung S.S."/>
            <person name="Kamenetzky L."/>
            <person name="Keane J.A."/>
            <person name="Kiss F."/>
            <person name="Koziol U."/>
            <person name="Lambert O."/>
            <person name="Liu K."/>
            <person name="Luo X."/>
            <person name="Luo Y."/>
            <person name="Macchiaroli N."/>
            <person name="Nichol S."/>
            <person name="Paps J."/>
            <person name="Parkinson J."/>
            <person name="Pouchkina-Stantcheva N."/>
            <person name="Riddiford N."/>
            <person name="Rosenzvit M."/>
            <person name="Salinas G."/>
            <person name="Wasmuth J.D."/>
            <person name="Zamanian M."/>
            <person name="Zheng Y."/>
            <person name="Cai X."/>
            <person name="Soberon X."/>
            <person name="Olson P.D."/>
            <person name="Laclette J.P."/>
            <person name="Brehm K."/>
            <person name="Berriman M."/>
            <person name="Garciarrubio A."/>
            <person name="Bobes R.J."/>
            <person name="Fragoso G."/>
            <person name="Sanchez-Flores A."/>
            <person name="Estrada K."/>
            <person name="Cevallos M.A."/>
            <person name="Morett E."/>
            <person name="Gonzalez V."/>
            <person name="Portillo T."/>
            <person name="Ochoa-Leyva A."/>
            <person name="Jose M.V."/>
            <person name="Sciutto E."/>
            <person name="Landa A."/>
            <person name="Jimenez L."/>
            <person name="Valdes V."/>
            <person name="Carrero J.C."/>
            <person name="Larralde C."/>
            <person name="Morales-Montor J."/>
            <person name="Limon-Lason J."/>
            <person name="Soberon X."/>
            <person name="Laclette J.P."/>
        </authorList>
    </citation>
    <scope>NUCLEOTIDE SEQUENCE [LARGE SCALE GENOMIC DNA]</scope>
</reference>
<evidence type="ECO:0000256" key="1">
    <source>
        <dbReference type="ARBA" id="ARBA00004141"/>
    </source>
</evidence>
<dbReference type="GO" id="GO:0005432">
    <property type="term" value="F:calcium:sodium antiporter activity"/>
    <property type="evidence" value="ECO:0007669"/>
    <property type="project" value="TreeGrafter"/>
</dbReference>
<feature type="transmembrane region" description="Helical" evidence="9">
    <location>
        <begin position="968"/>
        <end position="991"/>
    </location>
</feature>
<feature type="transmembrane region" description="Helical" evidence="9">
    <location>
        <begin position="868"/>
        <end position="889"/>
    </location>
</feature>
<feature type="transmembrane region" description="Helical" evidence="9">
    <location>
        <begin position="834"/>
        <end position="856"/>
    </location>
</feature>
<evidence type="ECO:0000256" key="4">
    <source>
        <dbReference type="ARBA" id="ARBA00022568"/>
    </source>
</evidence>
<dbReference type="InterPro" id="IPR004837">
    <property type="entry name" value="NaCa_Exmemb"/>
</dbReference>
<keyword evidence="3" id="KW-0050">Antiport</keyword>
<evidence type="ECO:0000256" key="2">
    <source>
        <dbReference type="ARBA" id="ARBA00022448"/>
    </source>
</evidence>
<keyword evidence="4" id="KW-0406">Ion transport</keyword>
<sequence>MRQRTVSAVAASVLCARIKRHRGIALAPSFHTLLISILVVGCAQVAIASPPSAFSDVMGVSRSFPPSGDAPNSSVCRHALKQVSGHSAKCNISRDFRGCRFDSGFISYLEFQYCQFSTPVVPTILMVLWLFTLLGAFAVIADSFFSPSLIALARSMHMSQNLAGVTLLAFGNGAPDVFSAVTAITTGDPEAPDEGLGLGFLMGSGLLVNTVTAGLIMIIHPFQTNRRPFIKDVLFYMSAVSWSASILIRRSIYLSDSIGFILLYILYVITTWAASHIHLKRSNSPIYQRCANYLKGLKKCTICKRNKPTSRSPVEGDETSSPKDAWWFRSLCGLIRSRRTVSESLVSDDFELGSKKSNALQDNHMGGQNEHSYVENDVKIISYRKHPDPMSISKGASHNGDRRRSSRIFPRIEVTAPPTDNHTAVGESSTTSKTSASILRGHVAPSQDLLEPPHRVHHLLHPLTPPPHYATKCITPPSSVSQRGSAVKVSHSLTVGSSVRKRASVGGIGLRSRTPSIYQRRGSRRMSAMEQLPFVVRWIIASEETEGKDTEDGITAAPMCVDDSARDSQLKKNLEIRRRHRNASDSTHAGDLVSFHTFAQDISQSRSPTVSFRDDPSSHCYFPHFPPTHELQRISSASLNGLDDIDKARSAQAHSPADFGSTFTISTKGKRGICGKIAPKIGEGETELQAEDEEKEEAVEDPFVRWASRGMWHHLLYCLCPIEISEWNDLSIPVKLLQIIQSPIFILFRLTIPVVYEDLEPTSTSTPESATDVSGAEGINLSSSTYVGREGGEQMQARSPKNSSQTVNERGDELRSGLDSPLVDFEDLHGWCRLLNCFQCLITPMLWVLLITVGGIPLGLYKVGNSNLPVVVIVLLISTGLTITIFVTSSWDRAPTPYHRPFFATLGFLTSIVWIYAIAHELVNSLEALGIVWEISEAILGITVMAFASSISDLMSNSLLAHNGYPRIAFAACIGSPLFNLLIGAGASYTIKLARSGDHTADMSFTLTHVLLFSFLMGVLTTNLVVAFATGFHMRRVYGICLLCAYATFMMLAILVEADVIEPPTSWHLLTGTE</sequence>